<reference evidence="3 4" key="1">
    <citation type="submission" date="2018-08" db="EMBL/GenBank/DDBJ databases">
        <title>A genome reference for cultivated species of the human gut microbiota.</title>
        <authorList>
            <person name="Zou Y."/>
            <person name="Xue W."/>
            <person name="Luo G."/>
        </authorList>
    </citation>
    <scope>NUCLEOTIDE SEQUENCE [LARGE SCALE GENOMIC DNA]</scope>
    <source>
        <strain evidence="2 4">AF25-21</strain>
        <strain evidence="1 3">AF29-2BH</strain>
    </source>
</reference>
<evidence type="ECO:0000313" key="4">
    <source>
        <dbReference type="Proteomes" id="UP000285839"/>
    </source>
</evidence>
<dbReference type="AlphaFoldDB" id="A0A411ZT01"/>
<comment type="caution">
    <text evidence="1">The sequence shown here is derived from an EMBL/GenBank/DDBJ whole genome shotgun (WGS) entry which is preliminary data.</text>
</comment>
<dbReference type="RefSeq" id="WP_118031203.1">
    <property type="nucleotide sequence ID" value="NZ_QRSS01000005.1"/>
</dbReference>
<gene>
    <name evidence="2" type="ORF">DWY46_04685</name>
    <name evidence="1" type="ORF">DWZ12_05630</name>
</gene>
<name>A0A411ZT01_9FIRM</name>
<protein>
    <submittedName>
        <fullName evidence="1">Uncharacterized protein</fullName>
    </submittedName>
</protein>
<evidence type="ECO:0000313" key="2">
    <source>
        <dbReference type="EMBL" id="RGR50687.1"/>
    </source>
</evidence>
<evidence type="ECO:0000313" key="1">
    <source>
        <dbReference type="EMBL" id="RGQ05948.1"/>
    </source>
</evidence>
<accession>A0A411ZT01</accession>
<dbReference type="EMBL" id="QRSS01000005">
    <property type="protein sequence ID" value="RGQ05948.1"/>
    <property type="molecule type" value="Genomic_DNA"/>
</dbReference>
<evidence type="ECO:0000313" key="3">
    <source>
        <dbReference type="Proteomes" id="UP000283585"/>
    </source>
</evidence>
<proteinExistence type="predicted"/>
<dbReference type="Proteomes" id="UP000285839">
    <property type="component" value="Unassembled WGS sequence"/>
</dbReference>
<dbReference type="EMBL" id="QRUH01000002">
    <property type="protein sequence ID" value="RGR50687.1"/>
    <property type="molecule type" value="Genomic_DNA"/>
</dbReference>
<organism evidence="1 3">
    <name type="scientific">Blautia obeum</name>
    <dbReference type="NCBI Taxonomy" id="40520"/>
    <lineage>
        <taxon>Bacteria</taxon>
        <taxon>Bacillati</taxon>
        <taxon>Bacillota</taxon>
        <taxon>Clostridia</taxon>
        <taxon>Lachnospirales</taxon>
        <taxon>Lachnospiraceae</taxon>
        <taxon>Blautia</taxon>
    </lineage>
</organism>
<dbReference type="Proteomes" id="UP000283585">
    <property type="component" value="Unassembled WGS sequence"/>
</dbReference>
<sequence length="81" mass="8969">MAKIADGNIVGELKVEVKATLTVDEDTFDACVNIMTIYAREHGIKGMTLDFRKTAPSMLGRFLMSDEAVEDILGVKTKYNK</sequence>